<keyword evidence="5" id="KW-0479">Metal-binding</keyword>
<evidence type="ECO:0000256" key="6">
    <source>
        <dbReference type="ARBA" id="ARBA00022741"/>
    </source>
</evidence>
<keyword evidence="7" id="KW-0067">ATP-binding</keyword>
<dbReference type="Pfam" id="PF01909">
    <property type="entry name" value="NTP_transf_2"/>
    <property type="match status" value="1"/>
</dbReference>
<keyword evidence="2" id="KW-1277">Toxin-antitoxin system</keyword>
<evidence type="ECO:0000313" key="11">
    <source>
        <dbReference type="EMBL" id="SHJ98843.1"/>
    </source>
</evidence>
<dbReference type="RefSeq" id="WP_073173680.1">
    <property type="nucleotide sequence ID" value="NZ_FQZE01000046.1"/>
</dbReference>
<proteinExistence type="inferred from homology"/>
<dbReference type="GO" id="GO:0016779">
    <property type="term" value="F:nucleotidyltransferase activity"/>
    <property type="evidence" value="ECO:0007669"/>
    <property type="project" value="UniProtKB-KW"/>
</dbReference>
<evidence type="ECO:0000313" key="12">
    <source>
        <dbReference type="Proteomes" id="UP000184050"/>
    </source>
</evidence>
<dbReference type="InterPro" id="IPR052038">
    <property type="entry name" value="Type-VII_TA_antitoxin"/>
</dbReference>
<evidence type="ECO:0000256" key="4">
    <source>
        <dbReference type="ARBA" id="ARBA00022695"/>
    </source>
</evidence>
<gene>
    <name evidence="11" type="ORF">SAMN05444280_1464</name>
</gene>
<dbReference type="Gene3D" id="3.30.460.10">
    <property type="entry name" value="Beta Polymerase, domain 2"/>
    <property type="match status" value="1"/>
</dbReference>
<accession>A0A1M6NSW1</accession>
<dbReference type="AlphaFoldDB" id="A0A1M6NSW1"/>
<keyword evidence="4" id="KW-0548">Nucleotidyltransferase</keyword>
<comment type="cofactor">
    <cofactor evidence="1">
        <name>Mg(2+)</name>
        <dbReference type="ChEBI" id="CHEBI:18420"/>
    </cofactor>
</comment>
<sequence>MKTLNDIKQKLTDRKSDLFSRYPLRSLAIFGSFSREEQNEVSDLDIIVEFNEKIGIRFIDLADELEEITGIKTDLVSRKGVKEKYFKIINKDLIYV</sequence>
<evidence type="ECO:0000256" key="3">
    <source>
        <dbReference type="ARBA" id="ARBA00022679"/>
    </source>
</evidence>
<comment type="similarity">
    <text evidence="9">Belongs to the MntA antitoxin family.</text>
</comment>
<organism evidence="11 12">
    <name type="scientific">Tangfeifania diversioriginum</name>
    <dbReference type="NCBI Taxonomy" id="1168035"/>
    <lineage>
        <taxon>Bacteria</taxon>
        <taxon>Pseudomonadati</taxon>
        <taxon>Bacteroidota</taxon>
        <taxon>Bacteroidia</taxon>
        <taxon>Marinilabiliales</taxon>
        <taxon>Prolixibacteraceae</taxon>
        <taxon>Tangfeifania</taxon>
    </lineage>
</organism>
<protein>
    <recommendedName>
        <fullName evidence="10">Polymerase nucleotidyl transferase domain-containing protein</fullName>
    </recommendedName>
</protein>
<dbReference type="GO" id="GO:0046872">
    <property type="term" value="F:metal ion binding"/>
    <property type="evidence" value="ECO:0007669"/>
    <property type="project" value="UniProtKB-KW"/>
</dbReference>
<keyword evidence="6" id="KW-0547">Nucleotide-binding</keyword>
<dbReference type="SUPFAM" id="SSF81301">
    <property type="entry name" value="Nucleotidyltransferase"/>
    <property type="match status" value="1"/>
</dbReference>
<dbReference type="PANTHER" id="PTHR33571">
    <property type="entry name" value="SSL8005 PROTEIN"/>
    <property type="match status" value="1"/>
</dbReference>
<keyword evidence="8" id="KW-0460">Magnesium</keyword>
<evidence type="ECO:0000256" key="1">
    <source>
        <dbReference type="ARBA" id="ARBA00001946"/>
    </source>
</evidence>
<dbReference type="GO" id="GO:0005524">
    <property type="term" value="F:ATP binding"/>
    <property type="evidence" value="ECO:0007669"/>
    <property type="project" value="UniProtKB-KW"/>
</dbReference>
<evidence type="ECO:0000256" key="5">
    <source>
        <dbReference type="ARBA" id="ARBA00022723"/>
    </source>
</evidence>
<dbReference type="PANTHER" id="PTHR33571:SF14">
    <property type="entry name" value="PROTEIN ADENYLYLTRANSFERASE MJ0435-RELATED"/>
    <property type="match status" value="1"/>
</dbReference>
<evidence type="ECO:0000259" key="10">
    <source>
        <dbReference type="Pfam" id="PF01909"/>
    </source>
</evidence>
<reference evidence="11 12" key="1">
    <citation type="submission" date="2016-11" db="EMBL/GenBank/DDBJ databases">
        <authorList>
            <person name="Jaros S."/>
            <person name="Januszkiewicz K."/>
            <person name="Wedrychowicz H."/>
        </authorList>
    </citation>
    <scope>NUCLEOTIDE SEQUENCE [LARGE SCALE GENOMIC DNA]</scope>
    <source>
        <strain evidence="11 12">DSM 27063</strain>
    </source>
</reference>
<dbReference type="STRING" id="1168035.SAMN05444280_1464"/>
<name>A0A1M6NSW1_9BACT</name>
<evidence type="ECO:0000256" key="9">
    <source>
        <dbReference type="ARBA" id="ARBA00038276"/>
    </source>
</evidence>
<evidence type="ECO:0000256" key="7">
    <source>
        <dbReference type="ARBA" id="ARBA00022840"/>
    </source>
</evidence>
<keyword evidence="12" id="KW-1185">Reference proteome</keyword>
<dbReference type="EMBL" id="FQZE01000046">
    <property type="protein sequence ID" value="SHJ98843.1"/>
    <property type="molecule type" value="Genomic_DNA"/>
</dbReference>
<dbReference type="CDD" id="cd05403">
    <property type="entry name" value="NT_KNTase_like"/>
    <property type="match status" value="1"/>
</dbReference>
<dbReference type="InterPro" id="IPR043519">
    <property type="entry name" value="NT_sf"/>
</dbReference>
<dbReference type="OrthoDB" id="9809668at2"/>
<evidence type="ECO:0000256" key="8">
    <source>
        <dbReference type="ARBA" id="ARBA00022842"/>
    </source>
</evidence>
<evidence type="ECO:0000256" key="2">
    <source>
        <dbReference type="ARBA" id="ARBA00022649"/>
    </source>
</evidence>
<keyword evidence="3" id="KW-0808">Transferase</keyword>
<dbReference type="Proteomes" id="UP000184050">
    <property type="component" value="Unassembled WGS sequence"/>
</dbReference>
<dbReference type="InterPro" id="IPR002934">
    <property type="entry name" value="Polymerase_NTP_transf_dom"/>
</dbReference>
<feature type="domain" description="Polymerase nucleotidyl transferase" evidence="10">
    <location>
        <begin position="20"/>
        <end position="91"/>
    </location>
</feature>